<protein>
    <submittedName>
        <fullName evidence="1">Uncharacterized protein</fullName>
    </submittedName>
</protein>
<gene>
    <name evidence="1" type="ORF">BCR34DRAFT_662602</name>
</gene>
<reference evidence="1 2" key="1">
    <citation type="submission" date="2016-07" db="EMBL/GenBank/DDBJ databases">
        <title>Pervasive Adenine N6-methylation of Active Genes in Fungi.</title>
        <authorList>
            <consortium name="DOE Joint Genome Institute"/>
            <person name="Mondo S.J."/>
            <person name="Dannebaum R.O."/>
            <person name="Kuo R.C."/>
            <person name="Labutti K."/>
            <person name="Haridas S."/>
            <person name="Kuo A."/>
            <person name="Salamov A."/>
            <person name="Ahrendt S.R."/>
            <person name="Lipzen A."/>
            <person name="Sullivan W."/>
            <person name="Andreopoulos W.B."/>
            <person name="Clum A."/>
            <person name="Lindquist E."/>
            <person name="Daum C."/>
            <person name="Ramamoorthy G.K."/>
            <person name="Gryganskyi A."/>
            <person name="Culley D."/>
            <person name="Magnuson J.K."/>
            <person name="James T.Y."/>
            <person name="O'Malley M.A."/>
            <person name="Stajich J.E."/>
            <person name="Spatafora J.W."/>
            <person name="Visel A."/>
            <person name="Grigoriev I.V."/>
        </authorList>
    </citation>
    <scope>NUCLEOTIDE SEQUENCE [LARGE SCALE GENOMIC DNA]</scope>
    <source>
        <strain evidence="1 2">CBS 115471</strain>
    </source>
</reference>
<dbReference type="EMBL" id="MCFA01000032">
    <property type="protein sequence ID" value="ORY14561.1"/>
    <property type="molecule type" value="Genomic_DNA"/>
</dbReference>
<sequence length="159" mass="17451">MIRIPSIRLISMGIWIGRRWSPKMLAHEPPTYRRVIEANIASRNNPHIAPEHLCTDYSTASRFNFAGSNFTRGIAFRGDLGINSKSTYDVDSVTHYVSCVAGQPNSGCVEGRFPGKSLIGFWRGLEGPWMGWYTSGTLLGSRGGMRSGLGCILGGRRGD</sequence>
<keyword evidence="2" id="KW-1185">Reference proteome</keyword>
<evidence type="ECO:0000313" key="2">
    <source>
        <dbReference type="Proteomes" id="UP000193144"/>
    </source>
</evidence>
<organism evidence="1 2">
    <name type="scientific">Clohesyomyces aquaticus</name>
    <dbReference type="NCBI Taxonomy" id="1231657"/>
    <lineage>
        <taxon>Eukaryota</taxon>
        <taxon>Fungi</taxon>
        <taxon>Dikarya</taxon>
        <taxon>Ascomycota</taxon>
        <taxon>Pezizomycotina</taxon>
        <taxon>Dothideomycetes</taxon>
        <taxon>Pleosporomycetidae</taxon>
        <taxon>Pleosporales</taxon>
        <taxon>Lindgomycetaceae</taxon>
        <taxon>Clohesyomyces</taxon>
    </lineage>
</organism>
<proteinExistence type="predicted"/>
<evidence type="ECO:0000313" key="1">
    <source>
        <dbReference type="EMBL" id="ORY14561.1"/>
    </source>
</evidence>
<accession>A0A1Y1ZWE4</accession>
<name>A0A1Y1ZWE4_9PLEO</name>
<comment type="caution">
    <text evidence="1">The sequence shown here is derived from an EMBL/GenBank/DDBJ whole genome shotgun (WGS) entry which is preliminary data.</text>
</comment>
<dbReference type="Proteomes" id="UP000193144">
    <property type="component" value="Unassembled WGS sequence"/>
</dbReference>
<dbReference type="AlphaFoldDB" id="A0A1Y1ZWE4"/>